<reference evidence="2" key="1">
    <citation type="submission" date="2018-07" db="EMBL/GenBank/DDBJ databases">
        <authorList>
            <consortium name="GenomeTrakr network: Whole genome sequencing for foodborne pathogen traceback"/>
        </authorList>
    </citation>
    <scope>NUCLEOTIDE SEQUENCE</scope>
    <source>
        <strain evidence="2">FSIS11811259</strain>
    </source>
</reference>
<feature type="domain" description="DUF551" evidence="1">
    <location>
        <begin position="222"/>
        <end position="284"/>
    </location>
</feature>
<dbReference type="AlphaFoldDB" id="A0A5T9L0X2"/>
<accession>A0A5T9L0X2</accession>
<organism evidence="2">
    <name type="scientific">Salmonella enterica</name>
    <name type="common">Salmonella choleraesuis</name>
    <dbReference type="NCBI Taxonomy" id="28901"/>
    <lineage>
        <taxon>Bacteria</taxon>
        <taxon>Pseudomonadati</taxon>
        <taxon>Pseudomonadota</taxon>
        <taxon>Gammaproteobacteria</taxon>
        <taxon>Enterobacterales</taxon>
        <taxon>Enterobacteriaceae</taxon>
        <taxon>Salmonella</taxon>
    </lineage>
</organism>
<gene>
    <name evidence="2" type="ORF">DR965_16840</name>
</gene>
<proteinExistence type="predicted"/>
<dbReference type="EMBL" id="AAGBJE010000031">
    <property type="protein sequence ID" value="EBO0294826.1"/>
    <property type="molecule type" value="Genomic_DNA"/>
</dbReference>
<protein>
    <submittedName>
        <fullName evidence="2">DUF551 domain-containing protein</fullName>
    </submittedName>
</protein>
<comment type="caution">
    <text evidence="2">The sequence shown here is derived from an EMBL/GenBank/DDBJ whole genome shotgun (WGS) entry which is preliminary data.</text>
</comment>
<dbReference type="Pfam" id="PF04448">
    <property type="entry name" value="DUF551"/>
    <property type="match status" value="1"/>
</dbReference>
<evidence type="ECO:0000313" key="2">
    <source>
        <dbReference type="EMBL" id="EBO0294826.1"/>
    </source>
</evidence>
<evidence type="ECO:0000259" key="1">
    <source>
        <dbReference type="Pfam" id="PF04448"/>
    </source>
</evidence>
<sequence>MATNHPANGPVSLDRLHQIREILSKAAKQSDGGNLGYAMADAVKVINMAIAAHNEEPVAYMTYKGYLLHAGDPKVSEYSEPTPLYTAPPAPVMPDKLPREYINGWPLAHSDYAEGWNDCRDAMLQAGNHPEQHLDMVDHSVDTNKKCKDGTLIDEGTIPATRFQQVADLYGITSPTGSETSFTFDAFEASNFAKGGWFVQEYVELKRYQQAVTGNSPVTTDGWTPVSERMPEDGEHVIVFHPRDGVMQITFFFAYGKWWDAEENDGGLSKSYFTHWLPLPAAPQQEVK</sequence>
<dbReference type="InterPro" id="IPR007539">
    <property type="entry name" value="DUF551"/>
</dbReference>
<name>A0A5T9L0X2_SALER</name>